<feature type="signal peptide" evidence="8">
    <location>
        <begin position="1"/>
        <end position="27"/>
    </location>
</feature>
<name>F6PT66_MONDO</name>
<dbReference type="CDD" id="cd06265">
    <property type="entry name" value="RNase_A_canonical"/>
    <property type="match status" value="1"/>
</dbReference>
<reference evidence="10 11" key="1">
    <citation type="journal article" date="2007" name="Nature">
        <title>Genome of the marsupial Monodelphis domestica reveals innovation in non-coding sequences.</title>
        <authorList>
            <person name="Mikkelsen T.S."/>
            <person name="Wakefield M.J."/>
            <person name="Aken B."/>
            <person name="Amemiya C.T."/>
            <person name="Chang J.L."/>
            <person name="Duke S."/>
            <person name="Garber M."/>
            <person name="Gentles A.J."/>
            <person name="Goodstadt L."/>
            <person name="Heger A."/>
            <person name="Jurka J."/>
            <person name="Kamal M."/>
            <person name="Mauceli E."/>
            <person name="Searle S.M."/>
            <person name="Sharpe T."/>
            <person name="Baker M.L."/>
            <person name="Batzer M.A."/>
            <person name="Benos P.V."/>
            <person name="Belov K."/>
            <person name="Clamp M."/>
            <person name="Cook A."/>
            <person name="Cuff J."/>
            <person name="Das R."/>
            <person name="Davidow L."/>
            <person name="Deakin J.E."/>
            <person name="Fazzari M.J."/>
            <person name="Glass J.L."/>
            <person name="Grabherr M."/>
            <person name="Greally J.M."/>
            <person name="Gu W."/>
            <person name="Hore T.A."/>
            <person name="Huttley G.A."/>
            <person name="Kleber M."/>
            <person name="Jirtle R.L."/>
            <person name="Koina E."/>
            <person name="Lee J.T."/>
            <person name="Mahony S."/>
            <person name="Marra M.A."/>
            <person name="Miller R.D."/>
            <person name="Nicholls R.D."/>
            <person name="Oda M."/>
            <person name="Papenfuss A.T."/>
            <person name="Parra Z.E."/>
            <person name="Pollock D.D."/>
            <person name="Ray D.A."/>
            <person name="Schein J.E."/>
            <person name="Speed T.P."/>
            <person name="Thompson K."/>
            <person name="VandeBerg J.L."/>
            <person name="Wade C.M."/>
            <person name="Walker J.A."/>
            <person name="Waters P.D."/>
            <person name="Webber C."/>
            <person name="Weidman J.R."/>
            <person name="Xie X."/>
            <person name="Zody M.C."/>
            <person name="Baldwin J."/>
            <person name="Abdouelleil A."/>
            <person name="Abdulkadir J."/>
            <person name="Abebe A."/>
            <person name="Abera B."/>
            <person name="Abreu J."/>
            <person name="Acer S.C."/>
            <person name="Aftuck L."/>
            <person name="Alexander A."/>
            <person name="An P."/>
            <person name="Anderson E."/>
            <person name="Anderson S."/>
            <person name="Arachi H."/>
            <person name="Azer M."/>
            <person name="Bachantsang P."/>
            <person name="Barry A."/>
            <person name="Bayul T."/>
            <person name="Berlin A."/>
            <person name="Bessette D."/>
            <person name="Bloom T."/>
            <person name="Bloom T."/>
            <person name="Boguslavskiy L."/>
            <person name="Bonnet C."/>
            <person name="Boukhgalter B."/>
            <person name="Bourzgui I."/>
            <person name="Brown A."/>
            <person name="Cahill P."/>
            <person name="Channer S."/>
            <person name="Cheshatsang Y."/>
            <person name="Chuda L."/>
            <person name="Citroen M."/>
            <person name="Collymore A."/>
            <person name="Cooke P."/>
            <person name="Costello M."/>
            <person name="D'Aco K."/>
            <person name="Daza R."/>
            <person name="De Haan G."/>
            <person name="DeGray S."/>
            <person name="DeMaso C."/>
            <person name="Dhargay N."/>
            <person name="Dooley K."/>
            <person name="Dooley E."/>
            <person name="Doricent M."/>
            <person name="Dorje P."/>
            <person name="Dorjee K."/>
            <person name="Dupes A."/>
            <person name="Elong R."/>
            <person name="Falk J."/>
            <person name="Farina A."/>
            <person name="Faro S."/>
            <person name="Ferguson D."/>
            <person name="Fisher S."/>
            <person name="Foley C.D."/>
            <person name="Franke A."/>
            <person name="Friedrich D."/>
            <person name="Gadbois L."/>
            <person name="Gearin G."/>
            <person name="Gearin C.R."/>
            <person name="Giannoukos G."/>
            <person name="Goode T."/>
            <person name="Graham J."/>
            <person name="Grandbois E."/>
            <person name="Grewal S."/>
            <person name="Gyaltsen K."/>
            <person name="Hafez N."/>
            <person name="Hagos B."/>
            <person name="Hall J."/>
            <person name="Henson C."/>
            <person name="Hollinger A."/>
            <person name="Honan T."/>
            <person name="Huard M.D."/>
            <person name="Hughes L."/>
            <person name="Hurhula B."/>
            <person name="Husby M.E."/>
            <person name="Kamat A."/>
            <person name="Kanga B."/>
            <person name="Kashin S."/>
            <person name="Khazanovich D."/>
            <person name="Kisner P."/>
            <person name="Lance K."/>
            <person name="Lara M."/>
            <person name="Lee W."/>
            <person name="Lennon N."/>
            <person name="Letendre F."/>
            <person name="LeVine R."/>
            <person name="Lipovsky A."/>
            <person name="Liu X."/>
            <person name="Liu J."/>
            <person name="Liu S."/>
            <person name="Lokyitsang T."/>
            <person name="Lokyitsang Y."/>
            <person name="Lubonja R."/>
            <person name="Lui A."/>
            <person name="MacDonald P."/>
            <person name="Magnisalis V."/>
            <person name="Maru K."/>
            <person name="Matthews C."/>
            <person name="McCusker W."/>
            <person name="McDonough S."/>
            <person name="Mehta T."/>
            <person name="Meldrim J."/>
            <person name="Meneus L."/>
            <person name="Mihai O."/>
            <person name="Mihalev A."/>
            <person name="Mihova T."/>
            <person name="Mittelman R."/>
            <person name="Mlenga V."/>
            <person name="Montmayeur A."/>
            <person name="Mulrain L."/>
            <person name="Navidi A."/>
            <person name="Naylor J."/>
            <person name="Negash T."/>
            <person name="Nguyen T."/>
            <person name="Nguyen N."/>
            <person name="Nicol R."/>
            <person name="Norbu C."/>
            <person name="Norbu N."/>
            <person name="Novod N."/>
            <person name="O'Neill B."/>
            <person name="Osman S."/>
            <person name="Markiewicz E."/>
            <person name="Oyono O.L."/>
            <person name="Patti C."/>
            <person name="Phunkhang P."/>
            <person name="Pierre F."/>
            <person name="Priest M."/>
            <person name="Raghuraman S."/>
            <person name="Rege F."/>
            <person name="Reyes R."/>
            <person name="Rise C."/>
            <person name="Rogov P."/>
            <person name="Ross K."/>
            <person name="Ryan E."/>
            <person name="Settipalli S."/>
            <person name="Shea T."/>
            <person name="Sherpa N."/>
            <person name="Shi L."/>
            <person name="Shih D."/>
            <person name="Sparrow T."/>
            <person name="Spaulding J."/>
            <person name="Stalker J."/>
            <person name="Stange-Thomann N."/>
            <person name="Stavropoulos S."/>
            <person name="Stone C."/>
            <person name="Strader C."/>
            <person name="Tesfaye S."/>
            <person name="Thomson T."/>
            <person name="Thoulutsang Y."/>
            <person name="Thoulutsang D."/>
            <person name="Topham K."/>
            <person name="Topping I."/>
            <person name="Tsamla T."/>
            <person name="Vassiliev H."/>
            <person name="Vo A."/>
            <person name="Wangchuk T."/>
            <person name="Wangdi T."/>
            <person name="Weiand M."/>
            <person name="Wilkinson J."/>
            <person name="Wilson A."/>
            <person name="Yadav S."/>
            <person name="Young G."/>
            <person name="Yu Q."/>
            <person name="Zembek L."/>
            <person name="Zhong D."/>
            <person name="Zimmer A."/>
            <person name="Zwirko Z."/>
            <person name="Jaffe D.B."/>
            <person name="Alvarez P."/>
            <person name="Brockman W."/>
            <person name="Butler J."/>
            <person name="Chin C."/>
            <person name="Gnerre S."/>
            <person name="MacCallum I."/>
            <person name="Graves J.A."/>
            <person name="Ponting C.P."/>
            <person name="Breen M."/>
            <person name="Samollow P.B."/>
            <person name="Lander E.S."/>
            <person name="Lindblad-Toh K."/>
        </authorList>
    </citation>
    <scope>NUCLEOTIDE SEQUENCE [LARGE SCALE GENOMIC DNA]</scope>
</reference>
<keyword evidence="4 8" id="KW-0540">Nuclease</keyword>
<evidence type="ECO:0000256" key="6">
    <source>
        <dbReference type="ARBA" id="ARBA00022801"/>
    </source>
</evidence>
<dbReference type="SUPFAM" id="SSF54076">
    <property type="entry name" value="RNase A-like"/>
    <property type="match status" value="1"/>
</dbReference>
<dbReference type="InParanoid" id="F6PT66"/>
<evidence type="ECO:0000256" key="5">
    <source>
        <dbReference type="ARBA" id="ARBA00022759"/>
    </source>
</evidence>
<evidence type="ECO:0000256" key="8">
    <source>
        <dbReference type="RuleBase" id="RU000651"/>
    </source>
</evidence>
<dbReference type="GeneTree" id="ENSGT00940000160869"/>
<dbReference type="Bgee" id="ENSMODG00000006908">
    <property type="expression patterns" value="Expressed in cerebellum and 1 other cell type or tissue"/>
</dbReference>
<dbReference type="GO" id="GO:0003676">
    <property type="term" value="F:nucleic acid binding"/>
    <property type="evidence" value="ECO:0007669"/>
    <property type="project" value="InterPro"/>
</dbReference>
<comment type="subcellular location">
    <subcellularLocation>
        <location evidence="1">Secreted</location>
    </subcellularLocation>
</comment>
<dbReference type="PROSITE" id="PS00127">
    <property type="entry name" value="RNASE_PANCREATIC"/>
    <property type="match status" value="1"/>
</dbReference>
<dbReference type="GO" id="GO:0016787">
    <property type="term" value="F:hydrolase activity"/>
    <property type="evidence" value="ECO:0007669"/>
    <property type="project" value="UniProtKB-KW"/>
</dbReference>
<keyword evidence="11" id="KW-1185">Reference proteome</keyword>
<dbReference type="OMA" id="IACDKIN"/>
<evidence type="ECO:0000256" key="3">
    <source>
        <dbReference type="ARBA" id="ARBA00022525"/>
    </source>
</evidence>
<feature type="chain" id="PRO_5023969044" evidence="8">
    <location>
        <begin position="28"/>
        <end position="149"/>
    </location>
</feature>
<keyword evidence="8" id="KW-0732">Signal</keyword>
<feature type="domain" description="Ribonuclease A-domain" evidence="9">
    <location>
        <begin position="25"/>
        <end position="149"/>
    </location>
</feature>
<evidence type="ECO:0000313" key="10">
    <source>
        <dbReference type="Ensembl" id="ENSMODP00000008564.3"/>
    </source>
</evidence>
<dbReference type="KEGG" id="mdo:103102267"/>
<evidence type="ECO:0000256" key="7">
    <source>
        <dbReference type="ARBA" id="ARBA00023157"/>
    </source>
</evidence>
<keyword evidence="7" id="KW-1015">Disulfide bond</keyword>
<organism evidence="10 11">
    <name type="scientific">Monodelphis domestica</name>
    <name type="common">Gray short-tailed opossum</name>
    <dbReference type="NCBI Taxonomy" id="13616"/>
    <lineage>
        <taxon>Eukaryota</taxon>
        <taxon>Metazoa</taxon>
        <taxon>Chordata</taxon>
        <taxon>Craniata</taxon>
        <taxon>Vertebrata</taxon>
        <taxon>Euteleostomi</taxon>
        <taxon>Mammalia</taxon>
        <taxon>Metatheria</taxon>
        <taxon>Didelphimorphia</taxon>
        <taxon>Didelphidae</taxon>
        <taxon>Monodelphis</taxon>
    </lineage>
</organism>
<keyword evidence="3" id="KW-0964">Secreted</keyword>
<keyword evidence="6 8" id="KW-0378">Hydrolase</keyword>
<keyword evidence="5 8" id="KW-0255">Endonuclease</keyword>
<reference evidence="10" key="3">
    <citation type="submission" date="2025-09" db="UniProtKB">
        <authorList>
            <consortium name="Ensembl"/>
        </authorList>
    </citation>
    <scope>IDENTIFICATION</scope>
</reference>
<dbReference type="GO" id="GO:0004519">
    <property type="term" value="F:endonuclease activity"/>
    <property type="evidence" value="ECO:0007669"/>
    <property type="project" value="UniProtKB-KW"/>
</dbReference>
<evidence type="ECO:0000259" key="9">
    <source>
        <dbReference type="SMART" id="SM00092"/>
    </source>
</evidence>
<evidence type="ECO:0000256" key="2">
    <source>
        <dbReference type="ARBA" id="ARBA00005600"/>
    </source>
</evidence>
<evidence type="ECO:0000256" key="1">
    <source>
        <dbReference type="ARBA" id="ARBA00004613"/>
    </source>
</evidence>
<dbReference type="InterPro" id="IPR023411">
    <property type="entry name" value="RNaseA_AS"/>
</dbReference>
<proteinExistence type="inferred from homology"/>
<reference evidence="10" key="2">
    <citation type="submission" date="2025-08" db="UniProtKB">
        <authorList>
            <consortium name="Ensembl"/>
        </authorList>
    </citation>
    <scope>IDENTIFICATION</scope>
</reference>
<protein>
    <submittedName>
        <fullName evidence="10">Ribonuclease pancreatic A-like</fullName>
    </submittedName>
</protein>
<accession>F6PT66</accession>
<dbReference type="GO" id="GO:0050830">
    <property type="term" value="P:defense response to Gram-positive bacterium"/>
    <property type="evidence" value="ECO:0000318"/>
    <property type="project" value="GO_Central"/>
</dbReference>
<dbReference type="eggNOG" id="ENOG502SQ4K">
    <property type="taxonomic scope" value="Eukaryota"/>
</dbReference>
<dbReference type="GeneID" id="103102267"/>
<dbReference type="PANTHER" id="PTHR11437:SF24">
    <property type="entry name" value="RIBONUCLEASE PANCREATIC"/>
    <property type="match status" value="1"/>
</dbReference>
<dbReference type="SMART" id="SM00092">
    <property type="entry name" value="RNAse_Pc"/>
    <property type="match status" value="1"/>
</dbReference>
<dbReference type="Ensembl" id="ENSMODT00000008734.3">
    <property type="protein sequence ID" value="ENSMODP00000008564.3"/>
    <property type="gene ID" value="ENSMODG00000006908.3"/>
</dbReference>
<dbReference type="GO" id="GO:0004540">
    <property type="term" value="F:RNA nuclease activity"/>
    <property type="evidence" value="ECO:0000318"/>
    <property type="project" value="GO_Central"/>
</dbReference>
<dbReference type="InterPro" id="IPR036816">
    <property type="entry name" value="RNaseA-like_dom_sf"/>
</dbReference>
<dbReference type="Pfam" id="PF00074">
    <property type="entry name" value="RnaseA"/>
    <property type="match status" value="1"/>
</dbReference>
<dbReference type="FunFam" id="3.10.130.10:FF:000001">
    <property type="entry name" value="Ribonuclease pancreatic"/>
    <property type="match status" value="1"/>
</dbReference>
<dbReference type="InterPro" id="IPR023412">
    <property type="entry name" value="RNaseA_domain"/>
</dbReference>
<dbReference type="AlphaFoldDB" id="F6PT66"/>
<dbReference type="Proteomes" id="UP000002280">
    <property type="component" value="Chromosome 1"/>
</dbReference>
<dbReference type="GO" id="GO:0005576">
    <property type="term" value="C:extracellular region"/>
    <property type="evidence" value="ECO:0007669"/>
    <property type="project" value="UniProtKB-SubCell"/>
</dbReference>
<dbReference type="PANTHER" id="PTHR11437">
    <property type="entry name" value="RIBONUCLEASE"/>
    <property type="match status" value="1"/>
</dbReference>
<dbReference type="Gene3D" id="3.10.130.10">
    <property type="entry name" value="Ribonuclease A-like domain"/>
    <property type="match status" value="1"/>
</dbReference>
<evidence type="ECO:0000256" key="4">
    <source>
        <dbReference type="ARBA" id="ARBA00022722"/>
    </source>
</evidence>
<dbReference type="OrthoDB" id="8573660at2759"/>
<dbReference type="PRINTS" id="PR00794">
    <property type="entry name" value="RIBONUCLEASE"/>
</dbReference>
<comment type="similarity">
    <text evidence="2 8">Belongs to the pancreatic ribonuclease family.</text>
</comment>
<dbReference type="HOGENOM" id="CLU_117006_0_0_1"/>
<evidence type="ECO:0000313" key="11">
    <source>
        <dbReference type="Proteomes" id="UP000002280"/>
    </source>
</evidence>
<sequence>MIPERSLLLSLLTLMVLGLSHHSLAESQEDKFKRQHLDSGTKGNPGKKYCDQMMAKRGMTKRKCKPVNTFLHESYQNIENICHEPNVPCANKNMHNCHKSNHPMKITECHLSGGSKPGKCRYRMNNVKKNVTVACVGKTLKPVHLDPPK</sequence>
<dbReference type="InterPro" id="IPR001427">
    <property type="entry name" value="RNaseA"/>
</dbReference>